<accession>A0A1F5HTA8</accession>
<proteinExistence type="predicted"/>
<dbReference type="AlphaFoldDB" id="A0A1F5HTA8"/>
<dbReference type="STRING" id="1797731.A2W70_02175"/>
<evidence type="ECO:0000313" key="2">
    <source>
        <dbReference type="Proteomes" id="UP000177747"/>
    </source>
</evidence>
<reference evidence="1 2" key="1">
    <citation type="journal article" date="2016" name="Nat. Commun.">
        <title>Thousands of microbial genomes shed light on interconnected biogeochemical processes in an aquifer system.</title>
        <authorList>
            <person name="Anantharaman K."/>
            <person name="Brown C.T."/>
            <person name="Hug L.A."/>
            <person name="Sharon I."/>
            <person name="Castelle C.J."/>
            <person name="Probst A.J."/>
            <person name="Thomas B.C."/>
            <person name="Singh A."/>
            <person name="Wilkins M.J."/>
            <person name="Karaoz U."/>
            <person name="Brodie E.L."/>
            <person name="Williams K.H."/>
            <person name="Hubbard S.S."/>
            <person name="Banfield J.F."/>
        </authorList>
    </citation>
    <scope>NUCLEOTIDE SEQUENCE [LARGE SCALE GENOMIC DNA]</scope>
</reference>
<evidence type="ECO:0008006" key="3">
    <source>
        <dbReference type="Google" id="ProtNLM"/>
    </source>
</evidence>
<evidence type="ECO:0000313" key="1">
    <source>
        <dbReference type="EMBL" id="OGE07219.1"/>
    </source>
</evidence>
<dbReference type="Proteomes" id="UP000177747">
    <property type="component" value="Unassembled WGS sequence"/>
</dbReference>
<comment type="caution">
    <text evidence="1">The sequence shown here is derived from an EMBL/GenBank/DDBJ whole genome shotgun (WGS) entry which is preliminary data.</text>
</comment>
<name>A0A1F5HTA8_9BACT</name>
<gene>
    <name evidence="1" type="ORF">A2W70_02175</name>
</gene>
<protein>
    <recommendedName>
        <fullName evidence="3">DUF5659 domain-containing protein</fullName>
    </recommendedName>
</protein>
<organism evidence="1 2">
    <name type="scientific">Candidatus Curtissbacteria bacterium RIFCSPLOWO2_02_41_11</name>
    <dbReference type="NCBI Taxonomy" id="1797731"/>
    <lineage>
        <taxon>Bacteria</taxon>
        <taxon>Candidatus Curtissiibacteriota</taxon>
    </lineage>
</organism>
<sequence length="83" mass="9706">MQMQPSPQNNFLTKDLYLGAILYSKQMKLEGVKRDGRVCWFEFLDKDACENLQKEFFSKSLEVNAKEYADAIKTLKDLVFSEM</sequence>
<dbReference type="EMBL" id="MFBU01000009">
    <property type="protein sequence ID" value="OGE07219.1"/>
    <property type="molecule type" value="Genomic_DNA"/>
</dbReference>